<feature type="domain" description="Tyr recombinase" evidence="4">
    <location>
        <begin position="249"/>
        <end position="436"/>
    </location>
</feature>
<keyword evidence="8" id="KW-1185">Reference proteome</keyword>
<comment type="caution">
    <text evidence="5">The sequence shown here is derived from an EMBL/GenBank/DDBJ whole genome shotgun (WGS) entry which is preliminary data.</text>
</comment>
<evidence type="ECO:0000256" key="2">
    <source>
        <dbReference type="ARBA" id="ARBA00023125"/>
    </source>
</evidence>
<name>A0A2W7RYA1_9BACT</name>
<reference evidence="5 7" key="1">
    <citation type="submission" date="2018-06" db="EMBL/GenBank/DDBJ databases">
        <title>Genomic Encyclopedia of Archaeal and Bacterial Type Strains, Phase II (KMG-II): from individual species to whole genera.</title>
        <authorList>
            <person name="Goeker M."/>
        </authorList>
    </citation>
    <scope>NUCLEOTIDE SEQUENCE [LARGE SCALE GENOMIC DNA]</scope>
    <source>
        <strain evidence="5 7">DSM 22686</strain>
    </source>
</reference>
<dbReference type="Pfam" id="PF17293">
    <property type="entry name" value="Arm-DNA-bind_5"/>
    <property type="match status" value="1"/>
</dbReference>
<dbReference type="GO" id="GO:0003677">
    <property type="term" value="F:DNA binding"/>
    <property type="evidence" value="ECO:0007669"/>
    <property type="project" value="UniProtKB-KW"/>
</dbReference>
<dbReference type="Pfam" id="PF00589">
    <property type="entry name" value="Phage_integrase"/>
    <property type="match status" value="1"/>
</dbReference>
<proteinExistence type="inferred from homology"/>
<dbReference type="Proteomes" id="UP000249115">
    <property type="component" value="Unassembled WGS sequence"/>
</dbReference>
<sequence length="450" mass="52308">MAHTLRFELRKEVLSSEGKSPISAIVSVKGKRKRLSTDQVVYPWNWDNEAKPRKAIYLNDRELKKLGIERKAFPPLMESEVKSINTELDKIELKLTELDDQFRGNKITFSVEMLVESYLKSKTEVTKKEEPKGVVFDFIERYIEDHKNTRVQGSLGVYKSLRKHLKNYESAKRENKVRFEKIDYQFMQGFRSFLVDWQEVTKKGTVRTLNNITIAKQISTLKTFLGYAQKHGIEVNQNYKGFNLKKDDLEVIALTEREFQSLLDLDLSDNKRLDQVRDVFCFSCASGLRYSDLKNLRWENVKGMELNIRVQKTTKLLTVPLTPQAYDILVKYKDMLIPLPVISNQKMNDYLKELAKLAEINEPTEIIRFRGNNKIVKIFQKWELISVHAGRKSFATLSLEKGVPAETVMSTTGHTSYASFQRYVKVTEERKRNEMAKAWGKPVLKVAVNE</sequence>
<gene>
    <name evidence="6" type="ORF">ESW18_08205</name>
    <name evidence="5" type="ORF">LV84_00467</name>
</gene>
<dbReference type="InterPro" id="IPR035386">
    <property type="entry name" value="Arm-DNA-bind_5"/>
</dbReference>
<dbReference type="EMBL" id="QKZU01000002">
    <property type="protein sequence ID" value="PZX60197.1"/>
    <property type="molecule type" value="Genomic_DNA"/>
</dbReference>
<dbReference type="PROSITE" id="PS51898">
    <property type="entry name" value="TYR_RECOMBINASE"/>
    <property type="match status" value="1"/>
</dbReference>
<dbReference type="OrthoDB" id="9806835at2"/>
<evidence type="ECO:0000313" key="8">
    <source>
        <dbReference type="Proteomes" id="UP000321927"/>
    </source>
</evidence>
<dbReference type="InterPro" id="IPR013762">
    <property type="entry name" value="Integrase-like_cat_sf"/>
</dbReference>
<reference evidence="6 8" key="2">
    <citation type="submission" date="2019-08" db="EMBL/GenBank/DDBJ databases">
        <title>Genome of Algoriphagus ratkowskyi IC026.</title>
        <authorList>
            <person name="Bowman J.P."/>
        </authorList>
    </citation>
    <scope>NUCLEOTIDE SEQUENCE [LARGE SCALE GENOMIC DNA]</scope>
    <source>
        <strain evidence="6 8">IC026</strain>
    </source>
</reference>
<dbReference type="InterPro" id="IPR002104">
    <property type="entry name" value="Integrase_catalytic"/>
</dbReference>
<dbReference type="InterPro" id="IPR010998">
    <property type="entry name" value="Integrase_recombinase_N"/>
</dbReference>
<comment type="similarity">
    <text evidence="1">Belongs to the 'phage' integrase family.</text>
</comment>
<dbReference type="RefSeq" id="WP_086500025.1">
    <property type="nucleotide sequence ID" value="NZ_MSSV01000004.1"/>
</dbReference>
<dbReference type="CDD" id="cd01185">
    <property type="entry name" value="INTN1_C_like"/>
    <property type="match status" value="1"/>
</dbReference>
<protein>
    <submittedName>
        <fullName evidence="6">Site-specific integrase</fullName>
    </submittedName>
    <submittedName>
        <fullName evidence="5">Site-specific recombinase XerD</fullName>
    </submittedName>
</protein>
<dbReference type="PANTHER" id="PTHR30349">
    <property type="entry name" value="PHAGE INTEGRASE-RELATED"/>
    <property type="match status" value="1"/>
</dbReference>
<dbReference type="Pfam" id="PF13102">
    <property type="entry name" value="Phage_int_SAM_5"/>
    <property type="match status" value="1"/>
</dbReference>
<evidence type="ECO:0000313" key="7">
    <source>
        <dbReference type="Proteomes" id="UP000249115"/>
    </source>
</evidence>
<keyword evidence="2" id="KW-0238">DNA-binding</keyword>
<evidence type="ECO:0000313" key="6">
    <source>
        <dbReference type="EMBL" id="TXD78022.1"/>
    </source>
</evidence>
<dbReference type="Gene3D" id="1.10.150.130">
    <property type="match status" value="1"/>
</dbReference>
<dbReference type="AlphaFoldDB" id="A0A2W7RYA1"/>
<evidence type="ECO:0000313" key="5">
    <source>
        <dbReference type="EMBL" id="PZX60197.1"/>
    </source>
</evidence>
<evidence type="ECO:0000259" key="4">
    <source>
        <dbReference type="PROSITE" id="PS51898"/>
    </source>
</evidence>
<dbReference type="InterPro" id="IPR025269">
    <property type="entry name" value="SAM-like_dom"/>
</dbReference>
<organism evidence="5 7">
    <name type="scientific">Algoriphagus ratkowskyi</name>
    <dbReference type="NCBI Taxonomy" id="57028"/>
    <lineage>
        <taxon>Bacteria</taxon>
        <taxon>Pseudomonadati</taxon>
        <taxon>Bacteroidota</taxon>
        <taxon>Cytophagia</taxon>
        <taxon>Cytophagales</taxon>
        <taxon>Cyclobacteriaceae</taxon>
        <taxon>Algoriphagus</taxon>
    </lineage>
</organism>
<dbReference type="Proteomes" id="UP000321927">
    <property type="component" value="Unassembled WGS sequence"/>
</dbReference>
<dbReference type="SUPFAM" id="SSF56349">
    <property type="entry name" value="DNA breaking-rejoining enzymes"/>
    <property type="match status" value="1"/>
</dbReference>
<dbReference type="GO" id="GO:0015074">
    <property type="term" value="P:DNA integration"/>
    <property type="evidence" value="ECO:0007669"/>
    <property type="project" value="InterPro"/>
</dbReference>
<evidence type="ECO:0000256" key="1">
    <source>
        <dbReference type="ARBA" id="ARBA00008857"/>
    </source>
</evidence>
<dbReference type="EMBL" id="VORV01000005">
    <property type="protein sequence ID" value="TXD78022.1"/>
    <property type="molecule type" value="Genomic_DNA"/>
</dbReference>
<dbReference type="InterPro" id="IPR050090">
    <property type="entry name" value="Tyrosine_recombinase_XerCD"/>
</dbReference>
<keyword evidence="3" id="KW-0233">DNA recombination</keyword>
<dbReference type="PANTHER" id="PTHR30349:SF64">
    <property type="entry name" value="PROPHAGE INTEGRASE INTD-RELATED"/>
    <property type="match status" value="1"/>
</dbReference>
<evidence type="ECO:0000256" key="3">
    <source>
        <dbReference type="ARBA" id="ARBA00023172"/>
    </source>
</evidence>
<dbReference type="GO" id="GO:0006310">
    <property type="term" value="P:DNA recombination"/>
    <property type="evidence" value="ECO:0007669"/>
    <property type="project" value="UniProtKB-KW"/>
</dbReference>
<dbReference type="Gene3D" id="1.10.443.10">
    <property type="entry name" value="Intergrase catalytic core"/>
    <property type="match status" value="1"/>
</dbReference>
<dbReference type="InterPro" id="IPR011010">
    <property type="entry name" value="DNA_brk_join_enz"/>
</dbReference>
<accession>A0A2W7RYA1</accession>